<evidence type="ECO:0000313" key="8">
    <source>
        <dbReference type="Proteomes" id="UP001301140"/>
    </source>
</evidence>
<dbReference type="NCBIfam" id="TIGR01372">
    <property type="entry name" value="soxA"/>
    <property type="match status" value="1"/>
</dbReference>
<dbReference type="PRINTS" id="PR00411">
    <property type="entry name" value="PNDRDTASEI"/>
</dbReference>
<keyword evidence="2" id="KW-0560">Oxidoreductase</keyword>
<dbReference type="InterPro" id="IPR023753">
    <property type="entry name" value="FAD/NAD-binding_dom"/>
</dbReference>
<comment type="similarity">
    <text evidence="1">Belongs to the GcvT family.</text>
</comment>
<dbReference type="InterPro" id="IPR027266">
    <property type="entry name" value="TrmE/GcvT-like"/>
</dbReference>
<dbReference type="SUPFAM" id="SSF101790">
    <property type="entry name" value="Aminomethyltransferase beta-barrel domain"/>
    <property type="match status" value="1"/>
</dbReference>
<dbReference type="InterPro" id="IPR041854">
    <property type="entry name" value="BFD-like_2Fe2S-bd_dom_sf"/>
</dbReference>
<organism evidence="7 8">
    <name type="scientific">Marinimicrococcus flavescens</name>
    <dbReference type="NCBI Taxonomy" id="3031815"/>
    <lineage>
        <taxon>Bacteria</taxon>
        <taxon>Pseudomonadati</taxon>
        <taxon>Pseudomonadota</taxon>
        <taxon>Alphaproteobacteria</taxon>
        <taxon>Geminicoccales</taxon>
        <taxon>Geminicoccaceae</taxon>
        <taxon>Marinimicrococcus</taxon>
    </lineage>
</organism>
<dbReference type="Gene3D" id="3.30.1360.120">
    <property type="entry name" value="Probable tRNA modification gtpase trme, domain 1"/>
    <property type="match status" value="1"/>
</dbReference>
<name>A0AAP3XQF4_9PROT</name>
<dbReference type="EMBL" id="JARGEQ010000001">
    <property type="protein sequence ID" value="MDF1584835.1"/>
    <property type="molecule type" value="Genomic_DNA"/>
</dbReference>
<reference evidence="7 8" key="1">
    <citation type="submission" date="2023-03" db="EMBL/GenBank/DDBJ databases">
        <title>YIM 152171 draft genome.</title>
        <authorList>
            <person name="Yang Z."/>
        </authorList>
    </citation>
    <scope>NUCLEOTIDE SEQUENCE [LARGE SCALE GENOMIC DNA]</scope>
    <source>
        <strain evidence="7 8">YIM 152171</strain>
    </source>
</reference>
<accession>A0AAP3XQF4</accession>
<dbReference type="PIRSF" id="PIRSF037980">
    <property type="entry name" value="SoxA"/>
    <property type="match status" value="1"/>
</dbReference>
<dbReference type="PANTHER" id="PTHR43757:SF2">
    <property type="entry name" value="AMINOMETHYLTRANSFERASE, MITOCHONDRIAL"/>
    <property type="match status" value="1"/>
</dbReference>
<dbReference type="SUPFAM" id="SSF103025">
    <property type="entry name" value="Folate-binding domain"/>
    <property type="match status" value="1"/>
</dbReference>
<dbReference type="AlphaFoldDB" id="A0AAP3XQF4"/>
<evidence type="ECO:0000259" key="6">
    <source>
        <dbReference type="Pfam" id="PF17806"/>
    </source>
</evidence>
<dbReference type="PRINTS" id="PR00368">
    <property type="entry name" value="FADPNR"/>
</dbReference>
<feature type="domain" description="SoxA A3" evidence="6">
    <location>
        <begin position="514"/>
        <end position="596"/>
    </location>
</feature>
<dbReference type="InterPro" id="IPR013977">
    <property type="entry name" value="GcvT_C"/>
</dbReference>
<sequence length="995" mass="106969">MSQPFRLATGGRIDRGRRLSIRFNDATLEGFAGDTLASLLLANGRHLVGRSFKYHRPRGILSHGSEEPNALLSVDRGPGRRDPNNRATMVEAVDGLVTGSQNHWPSLELDAGEVNDLLSPVFVAGFYYKTFMWPRSFWEKLYEPRIRAAAGLGKAPETADPERYAHLHAHCEVLVVGAGPAGLAAALAASEGGGRVILADEQAEPGGSLLHETSALIDGMTAEAWRARALETLASRENVEILPRTTAFGYYNHNHVALLERLTDHLAEPPPHLPRERLWQVRARQVVLATGAHERPLVFADNDRPGIMLAESVRVFVNRYAVAPGRRIVFATTGASAYRAAADAKAAGLEVTLVDLRPEEDCGAGLQTLRALGCEVLTGHTVVGSQGRKRVSGLIVAPLGADGRVGARRTLPCDCVGMAGGWTPAVHLFSQSRGKLRFEPAIDAFVPGTSVQAERSVGAARGVYELSDVLADGHAAGADAAGRPSERAFAASPTPAGFTGIPLLPTDADPAKLRAFVDFQNDVTAKDIGLAVREGFESIEHVKRYTTTGMATDQGKSSNMNALGLVASILEKPVPAVGTTTFRPPYTPVSFGALAGQSRGALFDPVRTAPLDAWAEEHGAAFENVSLWRRAWYFPKPGEDMRAAVARECRAVREGVGIFDASTLGKIEVVGPDAAELMNRLYVNGWSKLAPGRCRYGLMLKEDGFVMDDGVVARLADDRFHVTTTTGGAARVLSHMEDYLQTEWPDLDVFLTSTTEQWAAIAVQGPKAREVIAPLVEGIAMDAESFPHMAVRLGRVCGVPCRLFRVSFTGELGYEINVPAGHAREVWEAVLEEGQRFGITPYGTETMHVLRAEKGFVIVGQETDGTVTPDDLGMGGMVSKIKPDFVGKRSLARPDIVAGGRRQLVGLLTEDAALILEEGAQVVADPDQPVPMRMLGYVTSSYWSEACGRGIALAMLADGRSLMGQRLHATTQEGFATVQVVEPVFVDAQGERIRA</sequence>
<dbReference type="Gene3D" id="3.10.20.440">
    <property type="entry name" value="2Fe-2S iron-sulphur cluster binding domain, sarcosine oxidase, alpha subunit, N-terminal domain"/>
    <property type="match status" value="1"/>
</dbReference>
<dbReference type="RefSeq" id="WP_327787240.1">
    <property type="nucleotide sequence ID" value="NZ_JARGEQ010000001.1"/>
</dbReference>
<dbReference type="InterPro" id="IPR041117">
    <property type="entry name" value="SoxA_A3"/>
</dbReference>
<dbReference type="Proteomes" id="UP001301140">
    <property type="component" value="Unassembled WGS sequence"/>
</dbReference>
<dbReference type="Pfam" id="PF07992">
    <property type="entry name" value="Pyr_redox_2"/>
    <property type="match status" value="1"/>
</dbReference>
<gene>
    <name evidence="7" type="ORF">PZ740_00370</name>
</gene>
<dbReference type="InterPro" id="IPR006277">
    <property type="entry name" value="Sarcosine_oxidase_asu"/>
</dbReference>
<dbReference type="Pfam" id="PF08669">
    <property type="entry name" value="GCV_T_C"/>
    <property type="match status" value="1"/>
</dbReference>
<dbReference type="PANTHER" id="PTHR43757">
    <property type="entry name" value="AMINOMETHYLTRANSFERASE"/>
    <property type="match status" value="1"/>
</dbReference>
<comment type="caution">
    <text evidence="7">The sequence shown here is derived from an EMBL/GenBank/DDBJ whole genome shotgun (WGS) entry which is preliminary data.</text>
</comment>
<feature type="domain" description="GCVT N-terminal" evidence="3">
    <location>
        <begin position="613"/>
        <end position="880"/>
    </location>
</feature>
<dbReference type="Pfam" id="PF01571">
    <property type="entry name" value="GCV_T"/>
    <property type="match status" value="1"/>
</dbReference>
<feature type="domain" description="FAD/NAD(P)-binding" evidence="4">
    <location>
        <begin position="172"/>
        <end position="432"/>
    </location>
</feature>
<evidence type="ECO:0000256" key="2">
    <source>
        <dbReference type="ARBA" id="ARBA00023002"/>
    </source>
</evidence>
<keyword evidence="8" id="KW-1185">Reference proteome</keyword>
<feature type="domain" description="Aminomethyltransferase C-terminal" evidence="5">
    <location>
        <begin position="902"/>
        <end position="987"/>
    </location>
</feature>
<evidence type="ECO:0000256" key="1">
    <source>
        <dbReference type="ARBA" id="ARBA00008609"/>
    </source>
</evidence>
<dbReference type="GO" id="GO:0046653">
    <property type="term" value="P:tetrahydrofolate metabolic process"/>
    <property type="evidence" value="ECO:0007669"/>
    <property type="project" value="InterPro"/>
</dbReference>
<dbReference type="InterPro" id="IPR036188">
    <property type="entry name" value="FAD/NAD-bd_sf"/>
</dbReference>
<dbReference type="InterPro" id="IPR042204">
    <property type="entry name" value="2Fe-2S-bd_N"/>
</dbReference>
<dbReference type="InterPro" id="IPR029043">
    <property type="entry name" value="GcvT/YgfZ_C"/>
</dbReference>
<dbReference type="InterPro" id="IPR028896">
    <property type="entry name" value="GcvT/YgfZ/DmdA"/>
</dbReference>
<dbReference type="Gene3D" id="1.10.10.1100">
    <property type="entry name" value="BFD-like [2Fe-2S]-binding domain"/>
    <property type="match status" value="1"/>
</dbReference>
<dbReference type="GO" id="GO:0008115">
    <property type="term" value="F:sarcosine oxidase activity"/>
    <property type="evidence" value="ECO:0007669"/>
    <property type="project" value="InterPro"/>
</dbReference>
<dbReference type="SUPFAM" id="SSF51905">
    <property type="entry name" value="FAD/NAD(P)-binding domain"/>
    <property type="match status" value="1"/>
</dbReference>
<dbReference type="Gene3D" id="3.50.50.60">
    <property type="entry name" value="FAD/NAD(P)-binding domain"/>
    <property type="match status" value="1"/>
</dbReference>
<evidence type="ECO:0000259" key="3">
    <source>
        <dbReference type="Pfam" id="PF01571"/>
    </source>
</evidence>
<evidence type="ECO:0000259" key="4">
    <source>
        <dbReference type="Pfam" id="PF07992"/>
    </source>
</evidence>
<proteinExistence type="inferred from homology"/>
<dbReference type="Pfam" id="PF13510">
    <property type="entry name" value="Fer2_4"/>
    <property type="match status" value="1"/>
</dbReference>
<evidence type="ECO:0000259" key="5">
    <source>
        <dbReference type="Pfam" id="PF08669"/>
    </source>
</evidence>
<protein>
    <submittedName>
        <fullName evidence="7">Sarcosine oxidase subunit alpha family protein</fullName>
    </submittedName>
</protein>
<dbReference type="InterPro" id="IPR006222">
    <property type="entry name" value="GCVT_N"/>
</dbReference>
<evidence type="ECO:0000313" key="7">
    <source>
        <dbReference type="EMBL" id="MDF1584835.1"/>
    </source>
</evidence>
<dbReference type="Pfam" id="PF17806">
    <property type="entry name" value="SO_alpha_A3"/>
    <property type="match status" value="1"/>
</dbReference>